<name>A0A1E5XKZ4_9HYPH</name>
<dbReference type="InterPro" id="IPR013096">
    <property type="entry name" value="Cupin_2"/>
</dbReference>
<evidence type="ECO:0000313" key="3">
    <source>
        <dbReference type="Proteomes" id="UP000095463"/>
    </source>
</evidence>
<dbReference type="PANTHER" id="PTHR36440">
    <property type="entry name" value="PUTATIVE (AFU_ORTHOLOGUE AFUA_8G07350)-RELATED"/>
    <property type="match status" value="1"/>
</dbReference>
<dbReference type="EMBL" id="LAJE02000294">
    <property type="protein sequence ID" value="OEO29259.1"/>
    <property type="molecule type" value="Genomic_DNA"/>
</dbReference>
<comment type="caution">
    <text evidence="2">The sequence shown here is derived from an EMBL/GenBank/DDBJ whole genome shotgun (WGS) entry which is preliminary data.</text>
</comment>
<dbReference type="PANTHER" id="PTHR36440:SF1">
    <property type="entry name" value="PUTATIVE (AFU_ORTHOLOGUE AFUA_8G07350)-RELATED"/>
    <property type="match status" value="1"/>
</dbReference>
<sequence length="154" mass="17172">MFDLGGFGIHWKIDGAETGKRFSVVHHPIAPHALAAPLHRHHREDEYSYVLSGRMGALLGDDVVVAEAGSWVFKPRAQWHTFWNAGDTPCEIIEIISPAGFEDCFREMAAIWPDLSRAGPILEKYELDMDPDSVPALCERFGLTAFQPTPKLDS</sequence>
<evidence type="ECO:0000313" key="2">
    <source>
        <dbReference type="EMBL" id="OEO29259.1"/>
    </source>
</evidence>
<gene>
    <name evidence="2" type="ORF">VW23_026445</name>
</gene>
<keyword evidence="3" id="KW-1185">Reference proteome</keyword>
<feature type="domain" description="Cupin type-2" evidence="1">
    <location>
        <begin position="29"/>
        <end position="95"/>
    </location>
</feature>
<dbReference type="InterPro" id="IPR011051">
    <property type="entry name" value="RmlC_Cupin_sf"/>
</dbReference>
<dbReference type="InterPro" id="IPR053146">
    <property type="entry name" value="QDO-like"/>
</dbReference>
<dbReference type="OrthoDB" id="9798709at2"/>
<dbReference type="InterPro" id="IPR014710">
    <property type="entry name" value="RmlC-like_jellyroll"/>
</dbReference>
<organism evidence="2 3">
    <name type="scientific">Devosia insulae DS-56</name>
    <dbReference type="NCBI Taxonomy" id="1116389"/>
    <lineage>
        <taxon>Bacteria</taxon>
        <taxon>Pseudomonadati</taxon>
        <taxon>Pseudomonadota</taxon>
        <taxon>Alphaproteobacteria</taxon>
        <taxon>Hyphomicrobiales</taxon>
        <taxon>Devosiaceae</taxon>
        <taxon>Devosia</taxon>
    </lineage>
</organism>
<protein>
    <submittedName>
        <fullName evidence="2">Cupin</fullName>
    </submittedName>
</protein>
<dbReference type="Proteomes" id="UP000095463">
    <property type="component" value="Unassembled WGS sequence"/>
</dbReference>
<dbReference type="AlphaFoldDB" id="A0A1E5XKZ4"/>
<reference evidence="2 3" key="1">
    <citation type="journal article" date="2015" name="Genome Announc.">
        <title>Genome Assemblies of Three Soil-Associated Devosia species: D. insulae, D. limi, and D. soli.</title>
        <authorList>
            <person name="Hassan Y.I."/>
            <person name="Lepp D."/>
            <person name="Zhou T."/>
        </authorList>
    </citation>
    <scope>NUCLEOTIDE SEQUENCE [LARGE SCALE GENOMIC DNA]</scope>
    <source>
        <strain evidence="2 3">DS-56</strain>
    </source>
</reference>
<evidence type="ECO:0000259" key="1">
    <source>
        <dbReference type="Pfam" id="PF07883"/>
    </source>
</evidence>
<accession>A0A1E5XKZ4</accession>
<proteinExistence type="predicted"/>
<dbReference type="Gene3D" id="2.60.120.10">
    <property type="entry name" value="Jelly Rolls"/>
    <property type="match status" value="1"/>
</dbReference>
<dbReference type="SUPFAM" id="SSF51182">
    <property type="entry name" value="RmlC-like cupins"/>
    <property type="match status" value="1"/>
</dbReference>
<dbReference type="RefSeq" id="WP_069911463.1">
    <property type="nucleotide sequence ID" value="NZ_LAJE02000294.1"/>
</dbReference>
<dbReference type="Pfam" id="PF07883">
    <property type="entry name" value="Cupin_2"/>
    <property type="match status" value="1"/>
</dbReference>